<gene>
    <name evidence="3" type="ORF">ACIGXA_08225</name>
</gene>
<dbReference type="Proteomes" id="UP001614394">
    <property type="component" value="Unassembled WGS sequence"/>
</dbReference>
<dbReference type="InterPro" id="IPR005490">
    <property type="entry name" value="LD_TPept_cat_dom"/>
</dbReference>
<protein>
    <submittedName>
        <fullName evidence="3">L,D-transpeptidase family protein</fullName>
    </submittedName>
</protein>
<reference evidence="3 4" key="1">
    <citation type="submission" date="2024-10" db="EMBL/GenBank/DDBJ databases">
        <title>The Natural Products Discovery Center: Release of the First 8490 Sequenced Strains for Exploring Actinobacteria Biosynthetic Diversity.</title>
        <authorList>
            <person name="Kalkreuter E."/>
            <person name="Kautsar S.A."/>
            <person name="Yang D."/>
            <person name="Bader C.D."/>
            <person name="Teijaro C.N."/>
            <person name="Fluegel L."/>
            <person name="Davis C.M."/>
            <person name="Simpson J.R."/>
            <person name="Lauterbach L."/>
            <person name="Steele A.D."/>
            <person name="Gui C."/>
            <person name="Meng S."/>
            <person name="Li G."/>
            <person name="Viehrig K."/>
            <person name="Ye F."/>
            <person name="Su P."/>
            <person name="Kiefer A.F."/>
            <person name="Nichols A."/>
            <person name="Cepeda A.J."/>
            <person name="Yan W."/>
            <person name="Fan B."/>
            <person name="Jiang Y."/>
            <person name="Adhikari A."/>
            <person name="Zheng C.-J."/>
            <person name="Schuster L."/>
            <person name="Cowan T.M."/>
            <person name="Smanski M.J."/>
            <person name="Chevrette M.G."/>
            <person name="De Carvalho L.P.S."/>
            <person name="Shen B."/>
        </authorList>
    </citation>
    <scope>NUCLEOTIDE SEQUENCE [LARGE SCALE GENOMIC DNA]</scope>
    <source>
        <strain evidence="3 4">NPDC053399</strain>
    </source>
</reference>
<keyword evidence="4" id="KW-1185">Reference proteome</keyword>
<name>A0ABW8C558_9ACTN</name>
<comment type="caution">
    <text evidence="3">The sequence shown here is derived from an EMBL/GenBank/DDBJ whole genome shotgun (WGS) entry which is preliminary data.</text>
</comment>
<organism evidence="3 4">
    <name type="scientific">Streptomyces fildesensis</name>
    <dbReference type="NCBI Taxonomy" id="375757"/>
    <lineage>
        <taxon>Bacteria</taxon>
        <taxon>Bacillati</taxon>
        <taxon>Actinomycetota</taxon>
        <taxon>Actinomycetes</taxon>
        <taxon>Kitasatosporales</taxon>
        <taxon>Streptomycetaceae</taxon>
        <taxon>Streptomyces</taxon>
    </lineage>
</organism>
<dbReference type="EMBL" id="JBITYG010000002">
    <property type="protein sequence ID" value="MFI9100500.1"/>
    <property type="molecule type" value="Genomic_DNA"/>
</dbReference>
<proteinExistence type="predicted"/>
<dbReference type="PANTHER" id="PTHR38589">
    <property type="entry name" value="BLR0621 PROTEIN"/>
    <property type="match status" value="1"/>
</dbReference>
<dbReference type="RefSeq" id="WP_399645755.1">
    <property type="nucleotide sequence ID" value="NZ_JBITYG010000002.1"/>
</dbReference>
<evidence type="ECO:0000259" key="2">
    <source>
        <dbReference type="Pfam" id="PF03734"/>
    </source>
</evidence>
<evidence type="ECO:0000256" key="1">
    <source>
        <dbReference type="SAM" id="MobiDB-lite"/>
    </source>
</evidence>
<dbReference type="Pfam" id="PF03734">
    <property type="entry name" value="YkuD"/>
    <property type="match status" value="1"/>
</dbReference>
<sequence length="258" mass="26363">MTTVLSLATAAAWFGIGSIGPVTGPRTQDRAASVPAVVRAGDGPPSATVADAAQDNAPAGRETDRIPGLGPATLAAIPAASHQVLLASGRAKDSSDSTVTLWTRAADGRWQAGAAWPAHNALRGWTGTHHEGDLHSPVGIFTLSDAGGFKPDPGSRLPYHRSQGFTAGGTGFRGEALGGSFDYVIAIDYNRVPGASPLDSRQPLGKSRGGGIWIHVDHGGPTHGCVSLSAAHMVDLLRALDPRSHPVIAMGDGASLAR</sequence>
<feature type="region of interest" description="Disordered" evidence="1">
    <location>
        <begin position="42"/>
        <end position="65"/>
    </location>
</feature>
<dbReference type="PANTHER" id="PTHR38589:SF1">
    <property type="entry name" value="BLR0621 PROTEIN"/>
    <property type="match status" value="1"/>
</dbReference>
<accession>A0ABW8C558</accession>
<evidence type="ECO:0000313" key="4">
    <source>
        <dbReference type="Proteomes" id="UP001614394"/>
    </source>
</evidence>
<feature type="domain" description="L,D-TPase catalytic" evidence="2">
    <location>
        <begin position="128"/>
        <end position="247"/>
    </location>
</feature>
<evidence type="ECO:0000313" key="3">
    <source>
        <dbReference type="EMBL" id="MFI9100500.1"/>
    </source>
</evidence>